<dbReference type="Proteomes" id="UP000198802">
    <property type="component" value="Unassembled WGS sequence"/>
</dbReference>
<dbReference type="EMBL" id="FAOZ01000001">
    <property type="protein sequence ID" value="CUU53953.1"/>
    <property type="molecule type" value="Genomic_DNA"/>
</dbReference>
<organism evidence="1 2">
    <name type="scientific">Parafrankia irregularis</name>
    <dbReference type="NCBI Taxonomy" id="795642"/>
    <lineage>
        <taxon>Bacteria</taxon>
        <taxon>Bacillati</taxon>
        <taxon>Actinomycetota</taxon>
        <taxon>Actinomycetes</taxon>
        <taxon>Frankiales</taxon>
        <taxon>Frankiaceae</taxon>
        <taxon>Parafrankia</taxon>
    </lineage>
</organism>
<dbReference type="Gene3D" id="1.10.490.110">
    <property type="entry name" value="Uncharacterized conserved protein DUF2267"/>
    <property type="match status" value="1"/>
</dbReference>
<dbReference type="InterPro" id="IPR018727">
    <property type="entry name" value="DUF2267"/>
</dbReference>
<name>A0A0S4QEN2_9ACTN</name>
<evidence type="ECO:0000313" key="2">
    <source>
        <dbReference type="Proteomes" id="UP000198802"/>
    </source>
</evidence>
<dbReference type="RefSeq" id="WP_091270963.1">
    <property type="nucleotide sequence ID" value="NZ_FAOZ01000001.1"/>
</dbReference>
<accession>A0A0S4QEN2</accession>
<proteinExistence type="predicted"/>
<dbReference type="InterPro" id="IPR038282">
    <property type="entry name" value="DUF2267_sf"/>
</dbReference>
<reference evidence="2" key="1">
    <citation type="submission" date="2015-11" db="EMBL/GenBank/DDBJ databases">
        <authorList>
            <person name="Varghese N."/>
        </authorList>
    </citation>
    <scope>NUCLEOTIDE SEQUENCE [LARGE SCALE GENOMIC DNA]</scope>
    <source>
        <strain evidence="2">DSM 45899</strain>
    </source>
</reference>
<gene>
    <name evidence="1" type="ORF">Ga0074812_101454</name>
</gene>
<sequence>MKRDELVSTVRETGRMDSVEHAETAIRATLGVLGERLSGGETKDLASQLPPAFAAALPPSGRGERFGLDEFYRRVAEREGGGCDKAHARQHARAVVAALKTSISPNEFEDVAGQLPHGYDELLGREPVIHY</sequence>
<dbReference type="AlphaFoldDB" id="A0A0S4QEN2"/>
<protein>
    <submittedName>
        <fullName evidence="1">Uncharacterized conserved protein, DUF2267 family</fullName>
    </submittedName>
</protein>
<evidence type="ECO:0000313" key="1">
    <source>
        <dbReference type="EMBL" id="CUU53953.1"/>
    </source>
</evidence>
<dbReference type="Pfam" id="PF10025">
    <property type="entry name" value="DUF2267"/>
    <property type="match status" value="1"/>
</dbReference>
<keyword evidence="2" id="KW-1185">Reference proteome</keyword>